<dbReference type="GO" id="GO:0006906">
    <property type="term" value="P:vesicle fusion"/>
    <property type="evidence" value="ECO:0007669"/>
    <property type="project" value="TreeGrafter"/>
</dbReference>
<dbReference type="GO" id="GO:0048791">
    <property type="term" value="P:calcium ion-regulated exocytosis of neurotransmitter"/>
    <property type="evidence" value="ECO:0007669"/>
    <property type="project" value="TreeGrafter"/>
</dbReference>
<dbReference type="Pfam" id="PF00168">
    <property type="entry name" value="C2"/>
    <property type="match status" value="1"/>
</dbReference>
<name>A0A9D4KBS5_DREPO</name>
<accession>A0A9D4KBS5</accession>
<feature type="domain" description="C2" evidence="2">
    <location>
        <begin position="227"/>
        <end position="352"/>
    </location>
</feature>
<evidence type="ECO:0000259" key="2">
    <source>
        <dbReference type="PROSITE" id="PS50004"/>
    </source>
</evidence>
<comment type="caution">
    <text evidence="3">The sequence shown here is derived from an EMBL/GenBank/DDBJ whole genome shotgun (WGS) entry which is preliminary data.</text>
</comment>
<keyword evidence="1" id="KW-0472">Membrane</keyword>
<reference evidence="3" key="2">
    <citation type="submission" date="2020-11" db="EMBL/GenBank/DDBJ databases">
        <authorList>
            <person name="McCartney M.A."/>
            <person name="Auch B."/>
            <person name="Kono T."/>
            <person name="Mallez S."/>
            <person name="Becker A."/>
            <person name="Gohl D.M."/>
            <person name="Silverstein K.A.T."/>
            <person name="Koren S."/>
            <person name="Bechman K.B."/>
            <person name="Herman A."/>
            <person name="Abrahante J.E."/>
            <person name="Garbe J."/>
        </authorList>
    </citation>
    <scope>NUCLEOTIDE SEQUENCE</scope>
    <source>
        <strain evidence="3">Duluth1</strain>
        <tissue evidence="3">Whole animal</tissue>
    </source>
</reference>
<dbReference type="EMBL" id="JAIWYP010000004">
    <property type="protein sequence ID" value="KAH3836873.1"/>
    <property type="molecule type" value="Genomic_DNA"/>
</dbReference>
<dbReference type="PANTHER" id="PTHR10024">
    <property type="entry name" value="SYNAPTOTAGMIN"/>
    <property type="match status" value="1"/>
</dbReference>
<gene>
    <name evidence="3" type="ORF">DPMN_110249</name>
</gene>
<dbReference type="GO" id="GO:0000149">
    <property type="term" value="F:SNARE binding"/>
    <property type="evidence" value="ECO:0007669"/>
    <property type="project" value="TreeGrafter"/>
</dbReference>
<dbReference type="GO" id="GO:0098793">
    <property type="term" value="C:presynapse"/>
    <property type="evidence" value="ECO:0007669"/>
    <property type="project" value="GOC"/>
</dbReference>
<dbReference type="AlphaFoldDB" id="A0A9D4KBS5"/>
<dbReference type="SMART" id="SM00239">
    <property type="entry name" value="C2"/>
    <property type="match status" value="1"/>
</dbReference>
<organism evidence="3 4">
    <name type="scientific">Dreissena polymorpha</name>
    <name type="common">Zebra mussel</name>
    <name type="synonym">Mytilus polymorpha</name>
    <dbReference type="NCBI Taxonomy" id="45954"/>
    <lineage>
        <taxon>Eukaryota</taxon>
        <taxon>Metazoa</taxon>
        <taxon>Spiralia</taxon>
        <taxon>Lophotrochozoa</taxon>
        <taxon>Mollusca</taxon>
        <taxon>Bivalvia</taxon>
        <taxon>Autobranchia</taxon>
        <taxon>Heteroconchia</taxon>
        <taxon>Euheterodonta</taxon>
        <taxon>Imparidentia</taxon>
        <taxon>Neoheterodontei</taxon>
        <taxon>Myida</taxon>
        <taxon>Dreissenoidea</taxon>
        <taxon>Dreissenidae</taxon>
        <taxon>Dreissena</taxon>
    </lineage>
</organism>
<dbReference type="GO" id="GO:0030276">
    <property type="term" value="F:clathrin binding"/>
    <property type="evidence" value="ECO:0007669"/>
    <property type="project" value="TreeGrafter"/>
</dbReference>
<dbReference type="SUPFAM" id="SSF49562">
    <property type="entry name" value="C2 domain (Calcium/lipid-binding domain, CaLB)"/>
    <property type="match status" value="2"/>
</dbReference>
<dbReference type="GO" id="GO:0001786">
    <property type="term" value="F:phosphatidylserine binding"/>
    <property type="evidence" value="ECO:0007669"/>
    <property type="project" value="TreeGrafter"/>
</dbReference>
<protein>
    <recommendedName>
        <fullName evidence="2">C2 domain-containing protein</fullName>
    </recommendedName>
</protein>
<dbReference type="Proteomes" id="UP000828390">
    <property type="component" value="Unassembled WGS sequence"/>
</dbReference>
<evidence type="ECO:0000256" key="1">
    <source>
        <dbReference type="SAM" id="Phobius"/>
    </source>
</evidence>
<evidence type="ECO:0000313" key="4">
    <source>
        <dbReference type="Proteomes" id="UP000828390"/>
    </source>
</evidence>
<dbReference type="PANTHER" id="PTHR10024:SF351">
    <property type="entry name" value="SYNAPTOTAGMIN-4-LIKE"/>
    <property type="match status" value="1"/>
</dbReference>
<feature type="domain" description="C2" evidence="2">
    <location>
        <begin position="368"/>
        <end position="501"/>
    </location>
</feature>
<dbReference type="GO" id="GO:0005544">
    <property type="term" value="F:calcium-dependent phospholipid binding"/>
    <property type="evidence" value="ECO:0007669"/>
    <property type="project" value="TreeGrafter"/>
</dbReference>
<dbReference type="GO" id="GO:0005509">
    <property type="term" value="F:calcium ion binding"/>
    <property type="evidence" value="ECO:0007669"/>
    <property type="project" value="TreeGrafter"/>
</dbReference>
<feature type="non-terminal residue" evidence="3">
    <location>
        <position position="525"/>
    </location>
</feature>
<dbReference type="GO" id="GO:0070382">
    <property type="term" value="C:exocytic vesicle"/>
    <property type="evidence" value="ECO:0007669"/>
    <property type="project" value="TreeGrafter"/>
</dbReference>
<reference evidence="3" key="1">
    <citation type="journal article" date="2019" name="bioRxiv">
        <title>The Genome of the Zebra Mussel, Dreissena polymorpha: A Resource for Invasive Species Research.</title>
        <authorList>
            <person name="McCartney M.A."/>
            <person name="Auch B."/>
            <person name="Kono T."/>
            <person name="Mallez S."/>
            <person name="Zhang Y."/>
            <person name="Obille A."/>
            <person name="Becker A."/>
            <person name="Abrahante J.E."/>
            <person name="Garbe J."/>
            <person name="Badalamenti J.P."/>
            <person name="Herman A."/>
            <person name="Mangelson H."/>
            <person name="Liachko I."/>
            <person name="Sullivan S."/>
            <person name="Sone E.D."/>
            <person name="Koren S."/>
            <person name="Silverstein K.A.T."/>
            <person name="Beckman K.B."/>
            <person name="Gohl D.M."/>
        </authorList>
    </citation>
    <scope>NUCLEOTIDE SEQUENCE</scope>
    <source>
        <strain evidence="3">Duluth1</strain>
        <tissue evidence="3">Whole animal</tissue>
    </source>
</reference>
<keyword evidence="4" id="KW-1185">Reference proteome</keyword>
<dbReference type="GO" id="GO:0005886">
    <property type="term" value="C:plasma membrane"/>
    <property type="evidence" value="ECO:0007669"/>
    <property type="project" value="TreeGrafter"/>
</dbReference>
<sequence length="525" mass="58403">QADHGSSKEALVSSVDVTIDTTVSAPLPLTTPTKTVQENADRFMSATVATYNPHRGLLDAGSPIHSENLTPEIEGDNRLPIVMIVVGGSALIVLIITVVLVLCVRRIRQRRRKRSLVAAKYDSLITTLHRTSPVSLISHRRQVSEPSSASYLSNYSTFDIVTEYQNAQDVGYEHQTDSRKSNGEKLTKYHSMDSGQNKVKKKAASLKKSKSNPVIMPSGRAECDNEQCPKISFTLKYDSKARRLKLRFLSVCELPGKCHGLDVSAVVSLFPRNVDGVNSRIVTGAREVHLDETFLFDDLTLPEVEKSTLRFVLHFKRKMRSGKEELLGELYMKCCDHDWRNNDTLNFTSMPLGLKTKSGTRDKYLLEDLGSLFVCLEYQGGANRLKVMVRRASGLPKSDKLIGDPGHYVVINLVKNLNVVKVQETKTLNGYAPIWNQPFLFDLSGSPELEYSVDFVIMRKKLHTKDAVIGHVTIGTNGCLSGRSHWKDIMSPRPLETAKWHAIGPMIGKHGVQQNGVEHSHSGNA</sequence>
<keyword evidence="1" id="KW-0812">Transmembrane</keyword>
<dbReference type="InterPro" id="IPR000008">
    <property type="entry name" value="C2_dom"/>
</dbReference>
<dbReference type="GO" id="GO:0030424">
    <property type="term" value="C:axon"/>
    <property type="evidence" value="ECO:0007669"/>
    <property type="project" value="TreeGrafter"/>
</dbReference>
<evidence type="ECO:0000313" key="3">
    <source>
        <dbReference type="EMBL" id="KAH3836873.1"/>
    </source>
</evidence>
<proteinExistence type="predicted"/>
<keyword evidence="1" id="KW-1133">Transmembrane helix</keyword>
<dbReference type="InterPro" id="IPR035892">
    <property type="entry name" value="C2_domain_sf"/>
</dbReference>
<feature type="transmembrane region" description="Helical" evidence="1">
    <location>
        <begin position="81"/>
        <end position="104"/>
    </location>
</feature>
<dbReference type="Gene3D" id="2.60.40.150">
    <property type="entry name" value="C2 domain"/>
    <property type="match status" value="2"/>
</dbReference>
<dbReference type="PROSITE" id="PS50004">
    <property type="entry name" value="C2"/>
    <property type="match status" value="2"/>
</dbReference>